<feature type="transmembrane region" description="Helical" evidence="10">
    <location>
        <begin position="34"/>
        <end position="54"/>
    </location>
</feature>
<dbReference type="GO" id="GO:0007165">
    <property type="term" value="P:signal transduction"/>
    <property type="evidence" value="ECO:0007669"/>
    <property type="project" value="UniProtKB-KW"/>
</dbReference>
<sequence length="389" mass="44126">MLVKNINLSIRLSLTALRLVGWWPPESLKRTNKLIYDCYGVFWFMFMLGSYIISQAVDMCLIWGNLPLMTGVAFVLFTNLAQAVKIFNTVRRRSLIQDIIRGADQVLRDVDSDEAKAIVQSCNRETSLQQLIFCCLTFVTMLGWATSAEKNQLPLRAWYPYDTTSSPAYELTYIHQIGALYVAAFLNVGKDTLVTSLLAQCRCRLRLLGLSLRTLCRDLKLTESMLTHEQEAIVKGRLHRCVEQHQSALEAALQLQACFSEQVFAQFNVSLVIICVTAFQLVSVTDNPVRLIAMGTYLVNMMFQVFLYCYQGNQLSEESTEVAGAAYESPWYMMSTPLRRSLLIIMIRCRRTAKITAGSFTTLSLASFMAIIKTSYSMFTLLQQIDTKQ</sequence>
<comment type="similarity">
    <text evidence="10">Belongs to the insect chemoreceptor superfamily. Heteromeric odorant receptor channel (TC 1.A.69) family.</text>
</comment>
<feature type="transmembrane region" description="Helical" evidence="10">
    <location>
        <begin position="355"/>
        <end position="372"/>
    </location>
</feature>
<evidence type="ECO:0000256" key="7">
    <source>
        <dbReference type="ARBA" id="ARBA00023136"/>
    </source>
</evidence>
<dbReference type="GO" id="GO:0005549">
    <property type="term" value="F:odorant binding"/>
    <property type="evidence" value="ECO:0007669"/>
    <property type="project" value="InterPro"/>
</dbReference>
<evidence type="ECO:0000256" key="8">
    <source>
        <dbReference type="ARBA" id="ARBA00023170"/>
    </source>
</evidence>
<feature type="transmembrane region" description="Helical" evidence="10">
    <location>
        <begin position="289"/>
        <end position="310"/>
    </location>
</feature>
<dbReference type="PANTHER" id="PTHR21137:SF35">
    <property type="entry name" value="ODORANT RECEPTOR 19A-RELATED"/>
    <property type="match status" value="1"/>
</dbReference>
<dbReference type="PANTHER" id="PTHR21137">
    <property type="entry name" value="ODORANT RECEPTOR"/>
    <property type="match status" value="1"/>
</dbReference>
<dbReference type="InterPro" id="IPR004117">
    <property type="entry name" value="7tm6_olfct_rcpt"/>
</dbReference>
<reference evidence="11" key="2">
    <citation type="submission" date="2021-03" db="EMBL/GenBank/DDBJ databases">
        <authorList>
            <person name="Li z."/>
        </authorList>
    </citation>
    <scope>NUCLEOTIDE SEQUENCE</scope>
    <source>
        <strain evidence="11">ZC1996013</strain>
        <tissue evidence="11">Antennae and mouthparts</tissue>
    </source>
</reference>
<keyword evidence="5 10" id="KW-0552">Olfaction</keyword>
<reference evidence="11" key="1">
    <citation type="journal article" date="2021" name="Zhi Wu Bao Hu">
        <title>Identification and Analysis of Chemosensory Gene of Yellow Leaf Borer.</title>
        <authorList>
            <person name="Li Z."/>
            <person name="Liu L."/>
            <person name="Yang B."/>
            <person name="Yan S."/>
            <person name="Wang G."/>
        </authorList>
    </citation>
    <scope>NUCLEOTIDE SEQUENCE</scope>
    <source>
        <strain evidence="11">ZC1996013</strain>
        <tissue evidence="11">Antennae and mouthparts</tissue>
    </source>
</reference>
<evidence type="ECO:0000256" key="2">
    <source>
        <dbReference type="ARBA" id="ARBA00022475"/>
    </source>
</evidence>
<keyword evidence="9 10" id="KW-0807">Transducer</keyword>
<accession>A0A978W715</accession>
<dbReference type="Pfam" id="PF02949">
    <property type="entry name" value="7tm_6"/>
    <property type="match status" value="1"/>
</dbReference>
<keyword evidence="8 10" id="KW-0675">Receptor</keyword>
<dbReference type="GO" id="GO:0005886">
    <property type="term" value="C:plasma membrane"/>
    <property type="evidence" value="ECO:0007669"/>
    <property type="project" value="UniProtKB-SubCell"/>
</dbReference>
<evidence type="ECO:0000313" key="11">
    <source>
        <dbReference type="EMBL" id="UVB79112.1"/>
    </source>
</evidence>
<evidence type="ECO:0000256" key="3">
    <source>
        <dbReference type="ARBA" id="ARBA00022606"/>
    </source>
</evidence>
<comment type="subcellular location">
    <subcellularLocation>
        <location evidence="1 10">Cell membrane</location>
        <topology evidence="1 10">Multi-pass membrane protein</topology>
    </subcellularLocation>
</comment>
<keyword evidence="3 10" id="KW-0716">Sensory transduction</keyword>
<keyword evidence="2" id="KW-1003">Cell membrane</keyword>
<evidence type="ECO:0000256" key="1">
    <source>
        <dbReference type="ARBA" id="ARBA00004651"/>
    </source>
</evidence>
<keyword evidence="6 10" id="KW-1133">Transmembrane helix</keyword>
<evidence type="ECO:0000256" key="4">
    <source>
        <dbReference type="ARBA" id="ARBA00022692"/>
    </source>
</evidence>
<evidence type="ECO:0000256" key="10">
    <source>
        <dbReference type="RuleBase" id="RU351113"/>
    </source>
</evidence>
<evidence type="ECO:0000256" key="6">
    <source>
        <dbReference type="ARBA" id="ARBA00022989"/>
    </source>
</evidence>
<organism evidence="11">
    <name type="scientific">Heortia vitessoides</name>
    <dbReference type="NCBI Taxonomy" id="1557813"/>
    <lineage>
        <taxon>Eukaryota</taxon>
        <taxon>Metazoa</taxon>
        <taxon>Ecdysozoa</taxon>
        <taxon>Arthropoda</taxon>
        <taxon>Hexapoda</taxon>
        <taxon>Insecta</taxon>
        <taxon>Pterygota</taxon>
        <taxon>Neoptera</taxon>
        <taxon>Endopterygota</taxon>
        <taxon>Lepidoptera</taxon>
        <taxon>Glossata</taxon>
        <taxon>Ditrysia</taxon>
        <taxon>Pyraloidea</taxon>
        <taxon>Crambidae</taxon>
        <taxon>Heortia</taxon>
    </lineage>
</organism>
<feature type="transmembrane region" description="Helical" evidence="10">
    <location>
        <begin position="66"/>
        <end position="87"/>
    </location>
</feature>
<dbReference type="GO" id="GO:0004984">
    <property type="term" value="F:olfactory receptor activity"/>
    <property type="evidence" value="ECO:0007669"/>
    <property type="project" value="InterPro"/>
</dbReference>
<evidence type="ECO:0000256" key="5">
    <source>
        <dbReference type="ARBA" id="ARBA00022725"/>
    </source>
</evidence>
<evidence type="ECO:0000256" key="9">
    <source>
        <dbReference type="ARBA" id="ARBA00023224"/>
    </source>
</evidence>
<keyword evidence="7 10" id="KW-0472">Membrane</keyword>
<dbReference type="EMBL" id="MW717306">
    <property type="protein sequence ID" value="UVB79112.1"/>
    <property type="molecule type" value="mRNA"/>
</dbReference>
<name>A0A978W715_9NEOP</name>
<feature type="transmembrane region" description="Helical" evidence="10">
    <location>
        <begin position="263"/>
        <end position="283"/>
    </location>
</feature>
<protein>
    <recommendedName>
        <fullName evidence="10">Odorant receptor</fullName>
    </recommendedName>
</protein>
<proteinExistence type="evidence at transcript level"/>
<comment type="caution">
    <text evidence="10">Lacks conserved residue(s) required for the propagation of feature annotation.</text>
</comment>
<keyword evidence="4 10" id="KW-0812">Transmembrane</keyword>
<dbReference type="AlphaFoldDB" id="A0A978W715"/>